<comment type="pathway">
    <text evidence="1">Protein modification; protein ubiquitination.</text>
</comment>
<feature type="region of interest" description="Disordered" evidence="2">
    <location>
        <begin position="698"/>
        <end position="747"/>
    </location>
</feature>
<evidence type="ECO:0000313" key="5">
    <source>
        <dbReference type="Proteomes" id="UP001445335"/>
    </source>
</evidence>
<dbReference type="PANTHER" id="PTHR24410">
    <property type="entry name" value="HL07962P-RELATED"/>
    <property type="match status" value="1"/>
</dbReference>
<protein>
    <recommendedName>
        <fullName evidence="3">BTB domain-containing protein</fullName>
    </recommendedName>
</protein>
<feature type="compositionally biased region" description="Acidic residues" evidence="2">
    <location>
        <begin position="712"/>
        <end position="723"/>
    </location>
</feature>
<feature type="compositionally biased region" description="Low complexity" evidence="2">
    <location>
        <begin position="698"/>
        <end position="711"/>
    </location>
</feature>
<dbReference type="InterPro" id="IPR011333">
    <property type="entry name" value="SKP1/BTB/POZ_sf"/>
</dbReference>
<feature type="compositionally biased region" description="Acidic residues" evidence="2">
    <location>
        <begin position="731"/>
        <end position="747"/>
    </location>
</feature>
<accession>A0AAW1SEE7</accession>
<dbReference type="PANTHER" id="PTHR24410:SF23">
    <property type="entry name" value="BTB DOMAIN-CONTAINING PROTEIN-RELATED"/>
    <property type="match status" value="1"/>
</dbReference>
<evidence type="ECO:0000313" key="4">
    <source>
        <dbReference type="EMBL" id="KAK9844190.1"/>
    </source>
</evidence>
<dbReference type="InterPro" id="IPR000210">
    <property type="entry name" value="BTB/POZ_dom"/>
</dbReference>
<organism evidence="4 5">
    <name type="scientific">Elliptochloris bilobata</name>
    <dbReference type="NCBI Taxonomy" id="381761"/>
    <lineage>
        <taxon>Eukaryota</taxon>
        <taxon>Viridiplantae</taxon>
        <taxon>Chlorophyta</taxon>
        <taxon>core chlorophytes</taxon>
        <taxon>Trebouxiophyceae</taxon>
        <taxon>Trebouxiophyceae incertae sedis</taxon>
        <taxon>Elliptochloris clade</taxon>
        <taxon>Elliptochloris</taxon>
    </lineage>
</organism>
<dbReference type="Pfam" id="PF00651">
    <property type="entry name" value="BTB"/>
    <property type="match status" value="1"/>
</dbReference>
<name>A0AAW1SEE7_9CHLO</name>
<gene>
    <name evidence="4" type="ORF">WJX81_007624</name>
</gene>
<evidence type="ECO:0000259" key="3">
    <source>
        <dbReference type="PROSITE" id="PS50097"/>
    </source>
</evidence>
<dbReference type="Proteomes" id="UP001445335">
    <property type="component" value="Unassembled WGS sequence"/>
</dbReference>
<dbReference type="Pfam" id="PF07707">
    <property type="entry name" value="BACK"/>
    <property type="match status" value="1"/>
</dbReference>
<dbReference type="SUPFAM" id="SSF54695">
    <property type="entry name" value="POZ domain"/>
    <property type="match status" value="1"/>
</dbReference>
<evidence type="ECO:0000256" key="2">
    <source>
        <dbReference type="SAM" id="MobiDB-lite"/>
    </source>
</evidence>
<proteinExistence type="predicted"/>
<dbReference type="AlphaFoldDB" id="A0AAW1SEE7"/>
<reference evidence="4 5" key="1">
    <citation type="journal article" date="2024" name="Nat. Commun.">
        <title>Phylogenomics reveals the evolutionary origins of lichenization in chlorophyte algae.</title>
        <authorList>
            <person name="Puginier C."/>
            <person name="Libourel C."/>
            <person name="Otte J."/>
            <person name="Skaloud P."/>
            <person name="Haon M."/>
            <person name="Grisel S."/>
            <person name="Petersen M."/>
            <person name="Berrin J.G."/>
            <person name="Delaux P.M."/>
            <person name="Dal Grande F."/>
            <person name="Keller J."/>
        </authorList>
    </citation>
    <scope>NUCLEOTIDE SEQUENCE [LARGE SCALE GENOMIC DNA]</scope>
    <source>
        <strain evidence="4 5">SAG 245.80</strain>
    </source>
</reference>
<dbReference type="EMBL" id="JALJOU010000004">
    <property type="protein sequence ID" value="KAK9844190.1"/>
    <property type="molecule type" value="Genomic_DNA"/>
</dbReference>
<dbReference type="PROSITE" id="PS50097">
    <property type="entry name" value="BTB"/>
    <property type="match status" value="1"/>
</dbReference>
<feature type="domain" description="BTB" evidence="3">
    <location>
        <begin position="21"/>
        <end position="96"/>
    </location>
</feature>
<dbReference type="InterPro" id="IPR051481">
    <property type="entry name" value="BTB-POZ/Galectin-3-binding"/>
</dbReference>
<keyword evidence="5" id="KW-1185">Reference proteome</keyword>
<dbReference type="SMART" id="SM00225">
    <property type="entry name" value="BTB"/>
    <property type="match status" value="1"/>
</dbReference>
<dbReference type="InterPro" id="IPR011705">
    <property type="entry name" value="BACK"/>
</dbReference>
<sequence>MLGHHLQGGFKQLWADRQKFSDVTLFVGGHEVPSHRLVLASWSPVLKALLERWVDTRGERPTVTVDLGTDCGRHDRLEHFLEFLRFFYTSACRIDGANCLALLRLSNYYAVLPLKEACGDFMIKHAVENNIGGLLALADRFEMHGMRRQLLEHLGLNFEALLEKGMLACLPLDVWRDTLSRSALAVPSEEAVLDAVMAYADALPERAAQDAALQQLLPCVRLPLLGPKVLVARIEQSARLMALPITKELLCNTYRTLFRQRYEVSEAGDLDIVSQLSEPLMQVTTAAGSARPGGEDVLEGMRLLCVMQAQGQKRQLLPTFDANMAPGMVLSDGRTTVTAGTGGLVKGLDPEVFLRAGAARDGGAAGAIGTAAGDLEGAGHGLVVTPGMLCPRCWVEFKVVRAPTGLQGVAQLAVWVVYSPRLEETGGAEPALTLHHPAAVFVSGASLPGPERYVAASDGTLDPATGCVARVLPPHLTGPNGPRAPYCNVDMAPSMTYGVKEGDAIGVQIEMRAPMPERTSSNLVKANVIFRRNGAVMSSRVLQLRPGAQRPVAPAGCRYPSDGFPCGPELAGAARLESSRFCDKFYVVVSTRVPGTSVSLQRGAGTLPKEWKGATRWRDNPWFTPPDLMRELERPRAPQDPGGQLPGRAWGANAQLRAGVAAPAPAGPYGRYVLPMQVMQQWPGADYVNDYHAWQNPGAAPGVAAAGPAGDNDYDSDDMDDGRDEAAALAESDEDDVDADDIDEEPW</sequence>
<dbReference type="Gene3D" id="3.30.710.10">
    <property type="entry name" value="Potassium Channel Kv1.1, Chain A"/>
    <property type="match status" value="1"/>
</dbReference>
<evidence type="ECO:0000256" key="1">
    <source>
        <dbReference type="ARBA" id="ARBA00004906"/>
    </source>
</evidence>
<comment type="caution">
    <text evidence="4">The sequence shown here is derived from an EMBL/GenBank/DDBJ whole genome shotgun (WGS) entry which is preliminary data.</text>
</comment>
<dbReference type="SMART" id="SM00875">
    <property type="entry name" value="BACK"/>
    <property type="match status" value="1"/>
</dbReference>
<dbReference type="Gene3D" id="1.25.40.420">
    <property type="match status" value="1"/>
</dbReference>